<evidence type="ECO:0000313" key="2">
    <source>
        <dbReference type="Proteomes" id="UP000186817"/>
    </source>
</evidence>
<dbReference type="CDD" id="cd00257">
    <property type="entry name" value="beta-trefoil_FSCN-like"/>
    <property type="match status" value="1"/>
</dbReference>
<protein>
    <submittedName>
        <fullName evidence="1">Uncharacterized protein</fullName>
    </submittedName>
</protein>
<dbReference type="Gene3D" id="2.80.10.50">
    <property type="match status" value="1"/>
</dbReference>
<dbReference type="Proteomes" id="UP000186817">
    <property type="component" value="Unassembled WGS sequence"/>
</dbReference>
<dbReference type="SUPFAM" id="SSF51197">
    <property type="entry name" value="Clavaminate synthase-like"/>
    <property type="match status" value="1"/>
</dbReference>
<evidence type="ECO:0000313" key="1">
    <source>
        <dbReference type="EMBL" id="OLP83671.1"/>
    </source>
</evidence>
<dbReference type="Gene3D" id="2.60.120.620">
    <property type="entry name" value="q2cbj1_9rhob like domain"/>
    <property type="match status" value="1"/>
</dbReference>
<dbReference type="OrthoDB" id="410657at2759"/>
<dbReference type="InterPro" id="IPR008999">
    <property type="entry name" value="Actin-crosslinking"/>
</dbReference>
<gene>
    <name evidence="1" type="ORF">AK812_SmicGene35549</name>
</gene>
<dbReference type="AlphaFoldDB" id="A0A1Q9CL70"/>
<proteinExistence type="predicted"/>
<dbReference type="SUPFAM" id="SSF50405">
    <property type="entry name" value="Actin-crosslinking proteins"/>
    <property type="match status" value="1"/>
</dbReference>
<name>A0A1Q9CL70_SYMMI</name>
<comment type="caution">
    <text evidence="1">The sequence shown here is derived from an EMBL/GenBank/DDBJ whole genome shotgun (WGS) entry which is preliminary data.</text>
</comment>
<dbReference type="EMBL" id="LSRX01001100">
    <property type="protein sequence ID" value="OLP83671.1"/>
    <property type="molecule type" value="Genomic_DNA"/>
</dbReference>
<sequence length="823" mass="90282">MLLSQADKQATSIDLRSQLVGHAKASGRQACSAAALPNMGRRGQIAIDRIVALRSSVLPIYIIIRPNSVTTADEVSEDGNDFLTTRMFGDQIAFQSISGDYLSAEGDEIGTRRYCSTFERFSVVKQDTQYSFRTASGKFLSVSDRAPFVTLGDSPGDTESFQLFSLMMYGVNVGQQLELLDRQMMRSGLLTALVLLSLLNEGSAQSYDCDAGLANSRMGWSDLKKDYCCKEHQKGCDEAAQPAPTAPKPWPFSNPEAGADVWQKRHPVRDCACFSSGEQCQLELKEVPSVLHALNVRDAKTADRLPLTVGVAAGASTQQYTYGASMVDSRQKVGDCFEYCWISASKQYEFILPFGVNVTGHIKTLDSTEIHCPPSGTFSVFALPRRKEKQFGLDQKVLEDAWEEVTAEVGKIVARGLEKQLPIAEDRERFVLQLEVSVEKAVKTAEMRSWSTMEQAARQAAEMLWDAGLLARGNADMLVMTSVEASSDRSFRELPKLSCHIDAHFSLSPPFYAEGALAACLTQLPSESAEALAGEVGVALLALVPLAHALLKRHGCVMIDHLLDGDQLGSLRDVVVEESARLDLARCHEVRLGDLAAKSPAFAELATHPLVMQLARRLLSPALLLSDMQSCRTDVDYVRKELEETTWHVVHPYSSAEFPGVVDPRINVTVTWFLDQLDTENSTWAFVKAPLGDGGHLPQLPHLSSPEELQAVARGAQPLLAKPGAAWLCIGPYWMSNNVGAASFWKDYDAQTRYKHLSGQKEQSFRALTDAQRAAQPREELCPTVLQATYVREHVVTPMPPAHEALAQLGDAGRQLASLFRAA</sequence>
<accession>A0A1Q9CL70</accession>
<keyword evidence="2" id="KW-1185">Reference proteome</keyword>
<organism evidence="1 2">
    <name type="scientific">Symbiodinium microadriaticum</name>
    <name type="common">Dinoflagellate</name>
    <name type="synonym">Zooxanthella microadriatica</name>
    <dbReference type="NCBI Taxonomy" id="2951"/>
    <lineage>
        <taxon>Eukaryota</taxon>
        <taxon>Sar</taxon>
        <taxon>Alveolata</taxon>
        <taxon>Dinophyceae</taxon>
        <taxon>Suessiales</taxon>
        <taxon>Symbiodiniaceae</taxon>
        <taxon>Symbiodinium</taxon>
    </lineage>
</organism>
<reference evidence="1 2" key="1">
    <citation type="submission" date="2016-02" db="EMBL/GenBank/DDBJ databases">
        <title>Genome analysis of coral dinoflagellate symbionts highlights evolutionary adaptations to a symbiotic lifestyle.</title>
        <authorList>
            <person name="Aranda M."/>
            <person name="Li Y."/>
            <person name="Liew Y.J."/>
            <person name="Baumgarten S."/>
            <person name="Simakov O."/>
            <person name="Wilson M."/>
            <person name="Piel J."/>
            <person name="Ashoor H."/>
            <person name="Bougouffa S."/>
            <person name="Bajic V.B."/>
            <person name="Ryu T."/>
            <person name="Ravasi T."/>
            <person name="Bayer T."/>
            <person name="Micklem G."/>
            <person name="Kim H."/>
            <person name="Bhak J."/>
            <person name="Lajeunesse T.C."/>
            <person name="Voolstra C.R."/>
        </authorList>
    </citation>
    <scope>NUCLEOTIDE SEQUENCE [LARGE SCALE GENOMIC DNA]</scope>
    <source>
        <strain evidence="1 2">CCMP2467</strain>
    </source>
</reference>